<proteinExistence type="predicted"/>
<organism evidence="2">
    <name type="scientific">marine metagenome</name>
    <dbReference type="NCBI Taxonomy" id="408172"/>
    <lineage>
        <taxon>unclassified sequences</taxon>
        <taxon>metagenomes</taxon>
        <taxon>ecological metagenomes</taxon>
    </lineage>
</organism>
<evidence type="ECO:0000256" key="1">
    <source>
        <dbReference type="SAM" id="Phobius"/>
    </source>
</evidence>
<accession>A0A381XB21</accession>
<dbReference type="AlphaFoldDB" id="A0A381XB21"/>
<feature type="non-terminal residue" evidence="2">
    <location>
        <position position="1"/>
    </location>
</feature>
<sequence>YERRQDYSDSGRSNNFGLHPTHTSRYADTSSLCSNCARIVSASKEKESLMTWGAVIALSVGSYVFKLLGVITGQRISKYLAPGTTFLPAALFSALIIVMSVSDDGSLVVDARLVGVGIGGLAVWKKMPFTLVVLTAMLSTAVIRLVV</sequence>
<keyword evidence="1" id="KW-0812">Transmembrane</keyword>
<feature type="transmembrane region" description="Helical" evidence="1">
    <location>
        <begin position="129"/>
        <end position="146"/>
    </location>
</feature>
<name>A0A381XB21_9ZZZZ</name>
<reference evidence="2" key="1">
    <citation type="submission" date="2018-05" db="EMBL/GenBank/DDBJ databases">
        <authorList>
            <person name="Lanie J.A."/>
            <person name="Ng W.-L."/>
            <person name="Kazmierczak K.M."/>
            <person name="Andrzejewski T.M."/>
            <person name="Davidsen T.M."/>
            <person name="Wayne K.J."/>
            <person name="Tettelin H."/>
            <person name="Glass J.I."/>
            <person name="Rusch D."/>
            <person name="Podicherti R."/>
            <person name="Tsui H.-C.T."/>
            <person name="Winkler M.E."/>
        </authorList>
    </citation>
    <scope>NUCLEOTIDE SEQUENCE</scope>
</reference>
<feature type="transmembrane region" description="Helical" evidence="1">
    <location>
        <begin position="49"/>
        <end position="68"/>
    </location>
</feature>
<dbReference type="InterPro" id="IPR008407">
    <property type="entry name" value="Brnchd-chn_aa_trnsp_AzlD"/>
</dbReference>
<evidence type="ECO:0008006" key="3">
    <source>
        <dbReference type="Google" id="ProtNLM"/>
    </source>
</evidence>
<feature type="transmembrane region" description="Helical" evidence="1">
    <location>
        <begin position="80"/>
        <end position="101"/>
    </location>
</feature>
<dbReference type="Pfam" id="PF05437">
    <property type="entry name" value="AzlD"/>
    <property type="match status" value="1"/>
</dbReference>
<dbReference type="EMBL" id="UINC01014543">
    <property type="protein sequence ID" value="SVA61965.1"/>
    <property type="molecule type" value="Genomic_DNA"/>
</dbReference>
<keyword evidence="1" id="KW-0472">Membrane</keyword>
<keyword evidence="1" id="KW-1133">Transmembrane helix</keyword>
<gene>
    <name evidence="2" type="ORF">METZ01_LOCUS114819</name>
</gene>
<evidence type="ECO:0000313" key="2">
    <source>
        <dbReference type="EMBL" id="SVA61965.1"/>
    </source>
</evidence>
<protein>
    <recommendedName>
        <fullName evidence="3">Branched-chain amino acid transporter AzlD</fullName>
    </recommendedName>
</protein>